<dbReference type="Pfam" id="PF09926">
    <property type="entry name" value="DUF2158"/>
    <property type="match status" value="1"/>
</dbReference>
<gene>
    <name evidence="2" type="ORF">NCTC13315_02531</name>
</gene>
<dbReference type="InterPro" id="IPR019226">
    <property type="entry name" value="DUF2158"/>
</dbReference>
<evidence type="ECO:0000313" key="3">
    <source>
        <dbReference type="Proteomes" id="UP000254968"/>
    </source>
</evidence>
<proteinExistence type="predicted"/>
<dbReference type="Proteomes" id="UP000254968">
    <property type="component" value="Unassembled WGS sequence"/>
</dbReference>
<feature type="region of interest" description="Disordered" evidence="1">
    <location>
        <begin position="47"/>
        <end position="66"/>
    </location>
</feature>
<evidence type="ECO:0000256" key="1">
    <source>
        <dbReference type="SAM" id="MobiDB-lite"/>
    </source>
</evidence>
<dbReference type="RefSeq" id="WP_115303673.1">
    <property type="nucleotide sequence ID" value="NZ_CAAAHO010000005.1"/>
</dbReference>
<dbReference type="AlphaFoldDB" id="A0A378I5N6"/>
<dbReference type="EMBL" id="UGNV01000001">
    <property type="protein sequence ID" value="STX29971.1"/>
    <property type="molecule type" value="Genomic_DNA"/>
</dbReference>
<reference evidence="2 3" key="1">
    <citation type="submission" date="2018-06" db="EMBL/GenBank/DDBJ databases">
        <authorList>
            <consortium name="Pathogen Informatics"/>
            <person name="Doyle S."/>
        </authorList>
    </citation>
    <scope>NUCLEOTIDE SEQUENCE [LARGE SCALE GENOMIC DNA]</scope>
    <source>
        <strain evidence="2 3">NCTC13315</strain>
    </source>
</reference>
<sequence length="66" mass="7418">METQLKVGDVVKLKSGGPRMTISYLGKEEQIECIWFDGNNKSKGYFHKDSVKLDDSSSNPLRVKKG</sequence>
<name>A0A378I5N6_9GAMM</name>
<protein>
    <submittedName>
        <fullName evidence="2">Uncharacterized small protein</fullName>
    </submittedName>
</protein>
<keyword evidence="3" id="KW-1185">Reference proteome</keyword>
<organism evidence="2 3">
    <name type="scientific">Legionella beliardensis</name>
    <dbReference type="NCBI Taxonomy" id="91822"/>
    <lineage>
        <taxon>Bacteria</taxon>
        <taxon>Pseudomonadati</taxon>
        <taxon>Pseudomonadota</taxon>
        <taxon>Gammaproteobacteria</taxon>
        <taxon>Legionellales</taxon>
        <taxon>Legionellaceae</taxon>
        <taxon>Legionella</taxon>
    </lineage>
</organism>
<dbReference type="OrthoDB" id="1264301at2"/>
<accession>A0A378I5N6</accession>
<evidence type="ECO:0000313" key="2">
    <source>
        <dbReference type="EMBL" id="STX29971.1"/>
    </source>
</evidence>